<evidence type="ECO:0000256" key="2">
    <source>
        <dbReference type="ARBA" id="ARBA00022448"/>
    </source>
</evidence>
<feature type="transmembrane region" description="Helical" evidence="6">
    <location>
        <begin position="170"/>
        <end position="190"/>
    </location>
</feature>
<evidence type="ECO:0000313" key="8">
    <source>
        <dbReference type="EMBL" id="MEQ2377839.1"/>
    </source>
</evidence>
<dbReference type="InterPro" id="IPR050327">
    <property type="entry name" value="Proton-linked_MCT"/>
</dbReference>
<gene>
    <name evidence="8" type="ORF">WMO17_10885</name>
</gene>
<protein>
    <submittedName>
        <fullName evidence="8">MFS transporter</fullName>
    </submittedName>
</protein>
<proteinExistence type="predicted"/>
<dbReference type="SUPFAM" id="SSF103473">
    <property type="entry name" value="MFS general substrate transporter"/>
    <property type="match status" value="1"/>
</dbReference>
<dbReference type="EMBL" id="JBBMEP010000021">
    <property type="protein sequence ID" value="MEQ2377839.1"/>
    <property type="molecule type" value="Genomic_DNA"/>
</dbReference>
<feature type="transmembrane region" description="Helical" evidence="6">
    <location>
        <begin position="226"/>
        <end position="246"/>
    </location>
</feature>
<evidence type="ECO:0000313" key="9">
    <source>
        <dbReference type="Proteomes" id="UP001496146"/>
    </source>
</evidence>
<feature type="transmembrane region" description="Helical" evidence="6">
    <location>
        <begin position="357"/>
        <end position="376"/>
    </location>
</feature>
<keyword evidence="5 6" id="KW-0472">Membrane</keyword>
<comment type="caution">
    <text evidence="8">The sequence shown here is derived from an EMBL/GenBank/DDBJ whole genome shotgun (WGS) entry which is preliminary data.</text>
</comment>
<keyword evidence="4 6" id="KW-1133">Transmembrane helix</keyword>
<keyword evidence="2" id="KW-0813">Transport</keyword>
<feature type="transmembrane region" description="Helical" evidence="6">
    <location>
        <begin position="12"/>
        <end position="41"/>
    </location>
</feature>
<dbReference type="PROSITE" id="PS50850">
    <property type="entry name" value="MFS"/>
    <property type="match status" value="1"/>
</dbReference>
<feature type="transmembrane region" description="Helical" evidence="6">
    <location>
        <begin position="53"/>
        <end position="70"/>
    </location>
</feature>
<reference evidence="8 9" key="1">
    <citation type="submission" date="2024-03" db="EMBL/GenBank/DDBJ databases">
        <title>Human intestinal bacterial collection.</title>
        <authorList>
            <person name="Pauvert C."/>
            <person name="Hitch T.C.A."/>
            <person name="Clavel T."/>
        </authorList>
    </citation>
    <scope>NUCLEOTIDE SEQUENCE [LARGE SCALE GENOMIC DNA]</scope>
    <source>
        <strain evidence="8 9">CLA-JM-H7-B</strain>
    </source>
</reference>
<evidence type="ECO:0000256" key="4">
    <source>
        <dbReference type="ARBA" id="ARBA00022989"/>
    </source>
</evidence>
<dbReference type="Gene3D" id="1.20.1250.20">
    <property type="entry name" value="MFS general substrate transporter like domains"/>
    <property type="match status" value="2"/>
</dbReference>
<evidence type="ECO:0000256" key="3">
    <source>
        <dbReference type="ARBA" id="ARBA00022692"/>
    </source>
</evidence>
<keyword evidence="9" id="KW-1185">Reference proteome</keyword>
<accession>A0ABV1BSM9</accession>
<sequence>MSETKKERFPYAFVICLCGVLSMFCVGAVAGSITAYLPYIIDYGGLTQTQGSSIFTIICLVSLIVTSVLLEPYYKHFSYRVGLALALAGAAVDYLIYSFSTGYAGFVCGALLGGVVYALAGMVPISIVINSWFAEHTALALGLCAAGTGVASITIPMILAILLGKYSLPGVFRIMAILMAVIAVLVYLLLRDRPQQLGMTAFGRQNSSKKAGILNNQKDADSKTMWCMLVGILMLGAVTGGGYQHISVLYINAGFSEFQVSSILSLGGALMIAGKCLFGAIADKAGTSSTTKLFYCFLIAGWLLCCMAGRKSMVLAVLSVVFINLGMALSTVGLSAIAKSVSSEKRFGRTTKNLQSFTMIGSIAFNTIPGIIADAVGSYVPAYWIVTAITVTSLFLATTAFMRYRKNSL</sequence>
<name>A0ABV1BSM9_9FIRM</name>
<evidence type="ECO:0000256" key="6">
    <source>
        <dbReference type="SAM" id="Phobius"/>
    </source>
</evidence>
<feature type="transmembrane region" description="Helical" evidence="6">
    <location>
        <begin position="258"/>
        <end position="281"/>
    </location>
</feature>
<feature type="transmembrane region" description="Helical" evidence="6">
    <location>
        <begin position="382"/>
        <end position="402"/>
    </location>
</feature>
<feature type="transmembrane region" description="Helical" evidence="6">
    <location>
        <begin position="139"/>
        <end position="164"/>
    </location>
</feature>
<keyword evidence="3 6" id="KW-0812">Transmembrane</keyword>
<dbReference type="RefSeq" id="WP_349138082.1">
    <property type="nucleotide sequence ID" value="NZ_JBBMEP010000021.1"/>
</dbReference>
<feature type="domain" description="Major facilitator superfamily (MFS) profile" evidence="7">
    <location>
        <begin position="11"/>
        <end position="405"/>
    </location>
</feature>
<feature type="transmembrane region" description="Helical" evidence="6">
    <location>
        <begin position="103"/>
        <end position="127"/>
    </location>
</feature>
<dbReference type="InterPro" id="IPR036259">
    <property type="entry name" value="MFS_trans_sf"/>
</dbReference>
<feature type="transmembrane region" description="Helical" evidence="6">
    <location>
        <begin position="77"/>
        <end position="97"/>
    </location>
</feature>
<dbReference type="Proteomes" id="UP001496146">
    <property type="component" value="Unassembled WGS sequence"/>
</dbReference>
<dbReference type="PANTHER" id="PTHR11360:SF308">
    <property type="entry name" value="BLL3089 PROTEIN"/>
    <property type="match status" value="1"/>
</dbReference>
<organism evidence="8 9">
    <name type="scientific">Faecalibacterium faecis</name>
    <dbReference type="NCBI Taxonomy" id="3133157"/>
    <lineage>
        <taxon>Bacteria</taxon>
        <taxon>Bacillati</taxon>
        <taxon>Bacillota</taxon>
        <taxon>Clostridia</taxon>
        <taxon>Eubacteriales</taxon>
        <taxon>Oscillospiraceae</taxon>
        <taxon>Faecalibacterium</taxon>
    </lineage>
</organism>
<evidence type="ECO:0000256" key="5">
    <source>
        <dbReference type="ARBA" id="ARBA00023136"/>
    </source>
</evidence>
<evidence type="ECO:0000256" key="1">
    <source>
        <dbReference type="ARBA" id="ARBA00004651"/>
    </source>
</evidence>
<feature type="transmembrane region" description="Helical" evidence="6">
    <location>
        <begin position="316"/>
        <end position="337"/>
    </location>
</feature>
<dbReference type="InterPro" id="IPR011701">
    <property type="entry name" value="MFS"/>
</dbReference>
<dbReference type="InterPro" id="IPR020846">
    <property type="entry name" value="MFS_dom"/>
</dbReference>
<dbReference type="Pfam" id="PF07690">
    <property type="entry name" value="MFS_1"/>
    <property type="match status" value="1"/>
</dbReference>
<dbReference type="PANTHER" id="PTHR11360">
    <property type="entry name" value="MONOCARBOXYLATE TRANSPORTER"/>
    <property type="match status" value="1"/>
</dbReference>
<feature type="transmembrane region" description="Helical" evidence="6">
    <location>
        <begin position="293"/>
        <end position="310"/>
    </location>
</feature>
<evidence type="ECO:0000259" key="7">
    <source>
        <dbReference type="PROSITE" id="PS50850"/>
    </source>
</evidence>
<comment type="subcellular location">
    <subcellularLocation>
        <location evidence="1">Cell membrane</location>
        <topology evidence="1">Multi-pass membrane protein</topology>
    </subcellularLocation>
</comment>